<dbReference type="InParanoid" id="A2FU23"/>
<dbReference type="Proteomes" id="UP000001542">
    <property type="component" value="Unassembled WGS sequence"/>
</dbReference>
<dbReference type="SMR" id="A2FU23"/>
<protein>
    <submittedName>
        <fullName evidence="1">Uncharacterized protein</fullName>
    </submittedName>
</protein>
<dbReference type="RefSeq" id="XP_001304524.1">
    <property type="nucleotide sequence ID" value="XM_001304523.1"/>
</dbReference>
<dbReference type="AlphaFoldDB" id="A2FU23"/>
<proteinExistence type="predicted"/>
<dbReference type="EMBL" id="DS114024">
    <property type="protein sequence ID" value="EAX91594.1"/>
    <property type="molecule type" value="Genomic_DNA"/>
</dbReference>
<gene>
    <name evidence="1" type="ORF">TVAG_323350</name>
</gene>
<dbReference type="SUPFAM" id="SSF48371">
    <property type="entry name" value="ARM repeat"/>
    <property type="match status" value="1"/>
</dbReference>
<dbReference type="InterPro" id="IPR016024">
    <property type="entry name" value="ARM-type_fold"/>
</dbReference>
<dbReference type="Gene3D" id="1.25.10.10">
    <property type="entry name" value="Leucine-rich Repeat Variant"/>
    <property type="match status" value="1"/>
</dbReference>
<organism evidence="1 2">
    <name type="scientific">Trichomonas vaginalis (strain ATCC PRA-98 / G3)</name>
    <dbReference type="NCBI Taxonomy" id="412133"/>
    <lineage>
        <taxon>Eukaryota</taxon>
        <taxon>Metamonada</taxon>
        <taxon>Parabasalia</taxon>
        <taxon>Trichomonadida</taxon>
        <taxon>Trichomonadidae</taxon>
        <taxon>Trichomonas</taxon>
    </lineage>
</organism>
<dbReference type="InterPro" id="IPR011989">
    <property type="entry name" value="ARM-like"/>
</dbReference>
<dbReference type="VEuPathDB" id="TrichDB:TVAG_323350"/>
<sequence length="812" mass="93209">MEIIGRIAEFVAGDPPKPLDGIDNESIWEALINTISNDKSRALGIYFNVFAEYADKCPEFRQYRSKSLDGFINIAFNQSIDIEQRKKAFSTLIILIPFLPRELIVEIIVQSLQFFTLLVEKSNKLPLDFISFYEDLIVKDLASESREVIMKTFIDNITNGNSLASLSCFGPICEDMFVYFPNQREIFTNTMDDFFSDSLIEKSSAVLFLKYYIPFLCEDGEYSSQTPYFIETLDEFLAYEDETITKLAFQTFLMLIKYDFINETTVDSILLLVDKYTSKLSLKYFFQILSFYSNPTYDEDTPVQEDECNYNMEVVSQITTFCTEIMVDENKSPLLRGFCIDLLSNISEIDFTFVEPIFQQILKIIQNMIQNKLYESYYLLSSFLVTVSRLEKSESSAAIDFSLPEFVDSLENGKITDIDDQCALLSDICTVISEGFGKNDLKSKILKICFNLINNENHSALFAACNCIIFLRQIISQEAAKEIFNNIYQRLDEMDENKGTNMILHTLRKLMTKFGIDIGLIEKIIIRILSGDVKALEGKPPTEQIPPDSCYFMFVQTFIEKLSHKSPKIREICSLIINLLETVKISSAALMFPIVNACINSAIVDRNNAAKIVVSMDRLIQKIFPTDATEIFVFAESLFCLSKAFNGILKPAERYFKIFVESAMVICQSEKDEEIELLIQAMPTVSRFILSVCADNDTKWTNTVENAFNIFSKMMPFDDKDTFNELLSYMITISQRNDLPKNCLLQILKVFTKILLMDKRDTDEYEVTAESMMTMKNILKKEIKSDEALSKIIIEDFKSSRSKVARFNAMIR</sequence>
<name>A2FU23_TRIV3</name>
<evidence type="ECO:0000313" key="2">
    <source>
        <dbReference type="Proteomes" id="UP000001542"/>
    </source>
</evidence>
<reference evidence="1" key="1">
    <citation type="submission" date="2006-10" db="EMBL/GenBank/DDBJ databases">
        <authorList>
            <person name="Amadeo P."/>
            <person name="Zhao Q."/>
            <person name="Wortman J."/>
            <person name="Fraser-Liggett C."/>
            <person name="Carlton J."/>
        </authorList>
    </citation>
    <scope>NUCLEOTIDE SEQUENCE</scope>
    <source>
        <strain evidence="1">G3</strain>
    </source>
</reference>
<dbReference type="VEuPathDB" id="TrichDB:TVAGG3_0493850"/>
<keyword evidence="2" id="KW-1185">Reference proteome</keyword>
<dbReference type="KEGG" id="tva:4749292"/>
<accession>A2FU23</accession>
<evidence type="ECO:0000313" key="1">
    <source>
        <dbReference type="EMBL" id="EAX91594.1"/>
    </source>
</evidence>
<reference evidence="1" key="2">
    <citation type="journal article" date="2007" name="Science">
        <title>Draft genome sequence of the sexually transmitted pathogen Trichomonas vaginalis.</title>
        <authorList>
            <person name="Carlton J.M."/>
            <person name="Hirt R.P."/>
            <person name="Silva J.C."/>
            <person name="Delcher A.L."/>
            <person name="Schatz M."/>
            <person name="Zhao Q."/>
            <person name="Wortman J.R."/>
            <person name="Bidwell S.L."/>
            <person name="Alsmark U.C.M."/>
            <person name="Besteiro S."/>
            <person name="Sicheritz-Ponten T."/>
            <person name="Noel C.J."/>
            <person name="Dacks J.B."/>
            <person name="Foster P.G."/>
            <person name="Simillion C."/>
            <person name="Van de Peer Y."/>
            <person name="Miranda-Saavedra D."/>
            <person name="Barton G.J."/>
            <person name="Westrop G.D."/>
            <person name="Mueller S."/>
            <person name="Dessi D."/>
            <person name="Fiori P.L."/>
            <person name="Ren Q."/>
            <person name="Paulsen I."/>
            <person name="Zhang H."/>
            <person name="Bastida-Corcuera F.D."/>
            <person name="Simoes-Barbosa A."/>
            <person name="Brown M.T."/>
            <person name="Hayes R.D."/>
            <person name="Mukherjee M."/>
            <person name="Okumura C.Y."/>
            <person name="Schneider R."/>
            <person name="Smith A.J."/>
            <person name="Vanacova S."/>
            <person name="Villalvazo M."/>
            <person name="Haas B.J."/>
            <person name="Pertea M."/>
            <person name="Feldblyum T.V."/>
            <person name="Utterback T.R."/>
            <person name="Shu C.L."/>
            <person name="Osoegawa K."/>
            <person name="de Jong P.J."/>
            <person name="Hrdy I."/>
            <person name="Horvathova L."/>
            <person name="Zubacova Z."/>
            <person name="Dolezal P."/>
            <person name="Malik S.B."/>
            <person name="Logsdon J.M. Jr."/>
            <person name="Henze K."/>
            <person name="Gupta A."/>
            <person name="Wang C.C."/>
            <person name="Dunne R.L."/>
            <person name="Upcroft J.A."/>
            <person name="Upcroft P."/>
            <person name="White O."/>
            <person name="Salzberg S.L."/>
            <person name="Tang P."/>
            <person name="Chiu C.-H."/>
            <person name="Lee Y.-S."/>
            <person name="Embley T.M."/>
            <person name="Coombs G.H."/>
            <person name="Mottram J.C."/>
            <person name="Tachezy J."/>
            <person name="Fraser-Liggett C.M."/>
            <person name="Johnson P.J."/>
        </authorList>
    </citation>
    <scope>NUCLEOTIDE SEQUENCE [LARGE SCALE GENOMIC DNA]</scope>
    <source>
        <strain evidence="1">G3</strain>
    </source>
</reference>